<proteinExistence type="inferred from homology"/>
<dbReference type="InterPro" id="IPR016161">
    <property type="entry name" value="Ald_DH/histidinol_DH"/>
</dbReference>
<name>A0A1H3WSI7_9SPHI</name>
<dbReference type="Gene3D" id="3.40.605.10">
    <property type="entry name" value="Aldehyde Dehydrogenase, Chain A, domain 1"/>
    <property type="match status" value="1"/>
</dbReference>
<dbReference type="Pfam" id="PF00171">
    <property type="entry name" value="Aldedh"/>
    <property type="match status" value="1"/>
</dbReference>
<evidence type="ECO:0000313" key="4">
    <source>
        <dbReference type="EMBL" id="SDZ90126.1"/>
    </source>
</evidence>
<dbReference type="SUPFAM" id="SSF53720">
    <property type="entry name" value="ALDH-like"/>
    <property type="match status" value="1"/>
</dbReference>
<evidence type="ECO:0000256" key="2">
    <source>
        <dbReference type="ARBA" id="ARBA00023002"/>
    </source>
</evidence>
<dbReference type="GO" id="GO:0016491">
    <property type="term" value="F:oxidoreductase activity"/>
    <property type="evidence" value="ECO:0007669"/>
    <property type="project" value="UniProtKB-KW"/>
</dbReference>
<evidence type="ECO:0000256" key="1">
    <source>
        <dbReference type="ARBA" id="ARBA00009986"/>
    </source>
</evidence>
<protein>
    <submittedName>
        <fullName evidence="4">Aldehyde dehydrogenase family protein</fullName>
    </submittedName>
</protein>
<keyword evidence="5" id="KW-1185">Reference proteome</keyword>
<organism evidence="4 5">
    <name type="scientific">Pedobacter hartonius</name>
    <dbReference type="NCBI Taxonomy" id="425514"/>
    <lineage>
        <taxon>Bacteria</taxon>
        <taxon>Pseudomonadati</taxon>
        <taxon>Bacteroidota</taxon>
        <taxon>Sphingobacteriia</taxon>
        <taxon>Sphingobacteriales</taxon>
        <taxon>Sphingobacteriaceae</taxon>
        <taxon>Pedobacter</taxon>
    </lineage>
</organism>
<dbReference type="STRING" id="425514.SAMN05443550_101378"/>
<gene>
    <name evidence="4" type="ORF">SAMN05443550_101378</name>
</gene>
<dbReference type="InterPro" id="IPR015590">
    <property type="entry name" value="Aldehyde_DH_dom"/>
</dbReference>
<dbReference type="EMBL" id="FNRA01000001">
    <property type="protein sequence ID" value="SDZ90126.1"/>
    <property type="molecule type" value="Genomic_DNA"/>
</dbReference>
<evidence type="ECO:0000259" key="3">
    <source>
        <dbReference type="Pfam" id="PF00171"/>
    </source>
</evidence>
<dbReference type="Proteomes" id="UP000198850">
    <property type="component" value="Unassembled WGS sequence"/>
</dbReference>
<feature type="domain" description="Aldehyde dehydrogenase" evidence="3">
    <location>
        <begin position="3"/>
        <end position="198"/>
    </location>
</feature>
<keyword evidence="2" id="KW-0560">Oxidoreductase</keyword>
<sequence>MLAAEQDIDLAVAAARDAFDHGPWPKTSPEDRIAVIEKFNSIHRSHATELAGLITAENGAPIWFTGMLQHAVTEQTNAFLRAAKSFTWESRQPSATGGTNLIRRESVGVVAAIIPWSAPQQSALVKMIPALLAGCTVVFKPMPATALDGIALGELFKEAGLPDGALNIVPAEREVSEYLVRHPGIDEISFTGSTRAGQ</sequence>
<dbReference type="PANTHER" id="PTHR42804:SF1">
    <property type="entry name" value="ALDEHYDE DEHYDROGENASE-RELATED"/>
    <property type="match status" value="1"/>
</dbReference>
<accession>A0A1H3WSI7</accession>
<dbReference type="PANTHER" id="PTHR42804">
    <property type="entry name" value="ALDEHYDE DEHYDROGENASE"/>
    <property type="match status" value="1"/>
</dbReference>
<evidence type="ECO:0000313" key="5">
    <source>
        <dbReference type="Proteomes" id="UP000198850"/>
    </source>
</evidence>
<reference evidence="4 5" key="1">
    <citation type="submission" date="2016-10" db="EMBL/GenBank/DDBJ databases">
        <authorList>
            <person name="de Groot N.N."/>
        </authorList>
    </citation>
    <scope>NUCLEOTIDE SEQUENCE [LARGE SCALE GENOMIC DNA]</scope>
    <source>
        <strain evidence="4 5">DSM 19033</strain>
    </source>
</reference>
<dbReference type="AlphaFoldDB" id="A0A1H3WSI7"/>
<dbReference type="InterPro" id="IPR016162">
    <property type="entry name" value="Ald_DH_N"/>
</dbReference>
<comment type="similarity">
    <text evidence="1">Belongs to the aldehyde dehydrogenase family.</text>
</comment>